<sequence>MEHTTPLLLLVVAAWAGCEPLQEAMHRRSESFGLYADKYAHNYEPYMYAAVPLHPPMPVLHILSPAPITSIKHDLRHSASVHQPVYQDRPRTSYGKAYQVYEEPYAKPSRPSYSYYDTLPTRPTHAISTINYNRYKDDFTQSYASSMPHMYVKPTYPTSVQYTYPTQEASAAILYASPNVDGGYTYKKRPTKKRTTPKTPPTPTESPVILRVHKYRVVKEYKR</sequence>
<dbReference type="EMBL" id="CM034400">
    <property type="protein sequence ID" value="KAJ0176345.1"/>
    <property type="molecule type" value="Genomic_DNA"/>
</dbReference>
<reference evidence="1 2" key="1">
    <citation type="journal article" date="2021" name="Front. Genet.">
        <title>Chromosome-Level Genome Assembly Reveals Significant Gene Expansion in the Toll and IMD Signaling Pathways of Dendrolimus kikuchii.</title>
        <authorList>
            <person name="Zhou J."/>
            <person name="Wu P."/>
            <person name="Xiong Z."/>
            <person name="Liu N."/>
            <person name="Zhao N."/>
            <person name="Ji M."/>
            <person name="Qiu Y."/>
            <person name="Yang B."/>
        </authorList>
    </citation>
    <scope>NUCLEOTIDE SEQUENCE [LARGE SCALE GENOMIC DNA]</scope>
    <source>
        <strain evidence="1">Ann1</strain>
    </source>
</reference>
<evidence type="ECO:0000313" key="1">
    <source>
        <dbReference type="EMBL" id="KAJ0176345.1"/>
    </source>
</evidence>
<proteinExistence type="predicted"/>
<evidence type="ECO:0000313" key="2">
    <source>
        <dbReference type="Proteomes" id="UP000824533"/>
    </source>
</evidence>
<organism evidence="1 2">
    <name type="scientific">Dendrolimus kikuchii</name>
    <dbReference type="NCBI Taxonomy" id="765133"/>
    <lineage>
        <taxon>Eukaryota</taxon>
        <taxon>Metazoa</taxon>
        <taxon>Ecdysozoa</taxon>
        <taxon>Arthropoda</taxon>
        <taxon>Hexapoda</taxon>
        <taxon>Insecta</taxon>
        <taxon>Pterygota</taxon>
        <taxon>Neoptera</taxon>
        <taxon>Endopterygota</taxon>
        <taxon>Lepidoptera</taxon>
        <taxon>Glossata</taxon>
        <taxon>Ditrysia</taxon>
        <taxon>Bombycoidea</taxon>
        <taxon>Lasiocampidae</taxon>
        <taxon>Dendrolimus</taxon>
    </lineage>
</organism>
<accession>A0ACC1CXZ2</accession>
<protein>
    <submittedName>
        <fullName evidence="1">Uncharacterized protein</fullName>
    </submittedName>
</protein>
<gene>
    <name evidence="1" type="ORF">K1T71_008519</name>
</gene>
<comment type="caution">
    <text evidence="1">The sequence shown here is derived from an EMBL/GenBank/DDBJ whole genome shotgun (WGS) entry which is preliminary data.</text>
</comment>
<dbReference type="Proteomes" id="UP000824533">
    <property type="component" value="Linkage Group LG14"/>
</dbReference>
<name>A0ACC1CXZ2_9NEOP</name>
<keyword evidence="2" id="KW-1185">Reference proteome</keyword>